<dbReference type="GO" id="GO:0008757">
    <property type="term" value="F:S-adenosylmethionine-dependent methyltransferase activity"/>
    <property type="evidence" value="ECO:0007669"/>
    <property type="project" value="UniProtKB-ARBA"/>
</dbReference>
<evidence type="ECO:0000256" key="6">
    <source>
        <dbReference type="ARBA" id="ARBA00023242"/>
    </source>
</evidence>
<evidence type="ECO:0000256" key="5">
    <source>
        <dbReference type="ARBA" id="ARBA00022833"/>
    </source>
</evidence>
<keyword evidence="2" id="KW-0479">Metal-binding</keyword>
<feature type="domain" description="C2H2-type" evidence="9">
    <location>
        <begin position="1421"/>
        <end position="1448"/>
    </location>
</feature>
<keyword evidence="3" id="KW-0677">Repeat</keyword>
<feature type="domain" description="C2H2-type" evidence="9">
    <location>
        <begin position="1277"/>
        <end position="1305"/>
    </location>
</feature>
<keyword evidence="12" id="KW-1185">Reference proteome</keyword>
<dbReference type="PROSITE" id="PS00028">
    <property type="entry name" value="ZINC_FINGER_C2H2_1"/>
    <property type="match status" value="11"/>
</dbReference>
<feature type="domain" description="C2H2-type" evidence="9">
    <location>
        <begin position="1512"/>
        <end position="1539"/>
    </location>
</feature>
<sequence>MRGRTEKRVCKKSETDSEIAVCDVCGQNHSTESCIFISARPCTVEDAVTPTHARLTLPANLAVKDLADGSTTVVTKAKFARGTRFGPFIAPLTSILPPEVNFPLKIFGDSEEDTLYLDTRNEDDCNWMCLVGSVSSSNDAQNLLCYQVHDKIFFSLLHDVEPGEELRVWYAPFYGIKMGISPGRLASNSSAASEALEMSEELTKIEETVTWEADTTTVDILPGEEESLSKTHSREDKKHNFNDGVQEQRKMLIDDEARTAFIAQQLPPKRLGARFTPACWRCRECGAKEESVISYARHLMRHLKPHSKKVAFSNKARKYSCSICNQKFFSQGLLDDHKATQHDLSDLMEPIPLRGEFGETSGEPDDPLPMEECSEEETQPSESSNILEKPSGSLCEKTSESESFLTPSCVQQTMDPLPRNTTYIQENPSLNGNMVMNCDSVLVTRNDTQDIPTSRSLTTDLVPMKPSVTFQENAEKLEENSRKLVAVMGENTLQNLLIPIDQQKDIDLLLQSFQQPTREKPVTHPARVPETILNHEFFTRVAGDTVVRDVKSLLSMGYSLQFLVENEDGSSSLVDVLSTGNGITNNSATSGASQNGEVTSQQLVIMANGNVPDSLPQALQGILPSSVPIMPSVVDPIVTPQSPLLADPPAERVTHDNSAADDVQLSCLDSEDSFLNKGNPTSDARSPLGTLLPSAITSNMCYDNVVPYNDSNSENASLMEMSLSGENLEREELDYELGALELPLAVDDTNSTDYMMNACTSSPPTDSVRCTNICVASNSDLNTPVKMLDQCIESTLSSDVMAFDFEASSHVPRTNMLRSPRPEERNSVCREELTKDFSDLIAADAESSNVMLTIQSADSTAELRKDDSVCSVALRNDNEKGKSTLEWMRSEGLLLPVHHDSVENVPQTLSLNAREHSSISFQPVTGTEKDTSLLKDNSEETRLLQATSEINAELDGLLLDANSNSQNGVPTIEELQRNLEPQLQIQSKEQVQTQSELHLQLHQPQGTPETQFHQQVHTQVLPQAESQHWLSTHTKISTQVIDSHTHYQPHSLSHKQNEASKQVQMKTDTEVEAQIELQIQVQNIADIQSPHQPVSEGQQDLHSSPDLTALVDTEVEEEQSYISSGPPYICDICNKSFGKMAYLYRHLRKHTGEFTCIACCAVFARKETLQQHDCPAQTMRSKGNGVFLSCPFCQKKFPEKRQLTRHLVNHTGSRRYQCTICTSNFTSKEVAEKHIQKCSSELSQANELSAQPLSMLGIQEIACATPSTKAQNSIQTLRCDTCRRMFSSEAALQRHEMTEHQDPAKDCEHCGRALALATSDRVALHTRICAPASALQAGNADTAVCPECNEPFRQLLLYRQHVYRHTHPLSCAHCHRSFRTLQERGKHVCLDLLEQCCQCGHRFGTVPQLERHALTHGVPHYHCYECGRSFHLMTDFKHHRCFELGLKYLRRAPKKDNPSVTSVVSSSSLKRSMNPSQRSQSDEVLMCEICGEVYKSKWALKAHHLLHGERKVECGVCGKRFHRKDVLMEHMYKHEEAQLRCTICNKLLKSKKSLDAHIRQQHSNQKQFICSQCGKEFHQKMNLQRHMKSHEKSQQKRQSVNCTLCGQNFQFSEELAKHMAEHAETPGFQCTLCDRTFIKERSLSQHMKLHRARSHASRGFSCPACGHTLKHRNSLRRHIIKNHPELTYGRKVMSGDQEDPSNIIGQPQSPEVLLTVSQLQLTTDGVQQVSLPEEVPVENTCLLEEGAMECPEEMVLYVLQEPLSCLPLQEPSS</sequence>
<feature type="domain" description="C2H2-type" evidence="9">
    <location>
        <begin position="1128"/>
        <end position="1155"/>
    </location>
</feature>
<dbReference type="Pfam" id="PF00096">
    <property type="entry name" value="zf-C2H2"/>
    <property type="match status" value="5"/>
</dbReference>
<organism evidence="11 12">
    <name type="scientific">Gryllus longicercus</name>
    <dbReference type="NCBI Taxonomy" id="2509291"/>
    <lineage>
        <taxon>Eukaryota</taxon>
        <taxon>Metazoa</taxon>
        <taxon>Ecdysozoa</taxon>
        <taxon>Arthropoda</taxon>
        <taxon>Hexapoda</taxon>
        <taxon>Insecta</taxon>
        <taxon>Pterygota</taxon>
        <taxon>Neoptera</taxon>
        <taxon>Polyneoptera</taxon>
        <taxon>Orthoptera</taxon>
        <taxon>Ensifera</taxon>
        <taxon>Gryllidea</taxon>
        <taxon>Grylloidea</taxon>
        <taxon>Gryllidae</taxon>
        <taxon>Gryllinae</taxon>
        <taxon>Gryllus</taxon>
    </lineage>
</organism>
<name>A0AAN9W4K8_9ORTH</name>
<evidence type="ECO:0000256" key="3">
    <source>
        <dbReference type="ARBA" id="ARBA00022737"/>
    </source>
</evidence>
<feature type="domain" description="C2H2-type" evidence="9">
    <location>
        <begin position="1660"/>
        <end position="1683"/>
    </location>
</feature>
<dbReference type="FunFam" id="3.30.160.60:FF:000145">
    <property type="entry name" value="Zinc finger protein 574"/>
    <property type="match status" value="1"/>
</dbReference>
<dbReference type="InterPro" id="IPR013087">
    <property type="entry name" value="Znf_C2H2_type"/>
</dbReference>
<dbReference type="SMART" id="SM00355">
    <property type="entry name" value="ZnF_C2H2"/>
    <property type="match status" value="15"/>
</dbReference>
<feature type="domain" description="C2H2-type" evidence="9">
    <location>
        <begin position="1600"/>
        <end position="1627"/>
    </location>
</feature>
<evidence type="ECO:0000259" key="10">
    <source>
        <dbReference type="PROSITE" id="PS50280"/>
    </source>
</evidence>
<feature type="domain" description="C2H2-type" evidence="9">
    <location>
        <begin position="1188"/>
        <end position="1215"/>
    </location>
</feature>
<dbReference type="GO" id="GO:0008270">
    <property type="term" value="F:zinc ion binding"/>
    <property type="evidence" value="ECO:0007669"/>
    <property type="project" value="UniProtKB-KW"/>
</dbReference>
<dbReference type="SUPFAM" id="SSF57667">
    <property type="entry name" value="beta-beta-alpha zinc fingers"/>
    <property type="match status" value="7"/>
</dbReference>
<feature type="domain" description="C2H2-type" evidence="9">
    <location>
        <begin position="1539"/>
        <end position="1567"/>
    </location>
</feature>
<feature type="domain" description="SET" evidence="10">
    <location>
        <begin position="42"/>
        <end position="171"/>
    </location>
</feature>
<feature type="compositionally biased region" description="Low complexity" evidence="8">
    <location>
        <begin position="1459"/>
        <end position="1468"/>
    </location>
</feature>
<evidence type="ECO:0000313" key="12">
    <source>
        <dbReference type="Proteomes" id="UP001378592"/>
    </source>
</evidence>
<dbReference type="InterPro" id="IPR046341">
    <property type="entry name" value="SET_dom_sf"/>
</dbReference>
<evidence type="ECO:0000259" key="9">
    <source>
        <dbReference type="PROSITE" id="PS50157"/>
    </source>
</evidence>
<dbReference type="GO" id="GO:0005634">
    <property type="term" value="C:nucleus"/>
    <property type="evidence" value="ECO:0007669"/>
    <property type="project" value="UniProtKB-SubCell"/>
</dbReference>
<dbReference type="Gene3D" id="3.30.160.60">
    <property type="entry name" value="Classic Zinc Finger"/>
    <property type="match status" value="7"/>
</dbReference>
<feature type="region of interest" description="Disordered" evidence="8">
    <location>
        <begin position="350"/>
        <end position="398"/>
    </location>
</feature>
<dbReference type="GO" id="GO:0008170">
    <property type="term" value="F:N-methyltransferase activity"/>
    <property type="evidence" value="ECO:0007669"/>
    <property type="project" value="UniProtKB-ARBA"/>
</dbReference>
<feature type="domain" description="C2H2-type" evidence="9">
    <location>
        <begin position="1628"/>
        <end position="1655"/>
    </location>
</feature>
<gene>
    <name evidence="11" type="ORF">R5R35_000223</name>
</gene>
<dbReference type="PANTHER" id="PTHR24379:SF121">
    <property type="entry name" value="C2H2-TYPE DOMAIN-CONTAINING PROTEIN"/>
    <property type="match status" value="1"/>
</dbReference>
<feature type="domain" description="C2H2-type" evidence="9">
    <location>
        <begin position="319"/>
        <end position="342"/>
    </location>
</feature>
<feature type="compositionally biased region" description="Acidic residues" evidence="8">
    <location>
        <begin position="362"/>
        <end position="379"/>
    </location>
</feature>
<dbReference type="EMBL" id="JAZDUA010000014">
    <property type="protein sequence ID" value="KAK7873440.1"/>
    <property type="molecule type" value="Genomic_DNA"/>
</dbReference>
<dbReference type="PROSITE" id="PS50157">
    <property type="entry name" value="ZINC_FINGER_C2H2_2"/>
    <property type="match status" value="12"/>
</dbReference>
<keyword evidence="5" id="KW-0862">Zinc</keyword>
<protein>
    <submittedName>
        <fullName evidence="11">Uncharacterized protein</fullName>
    </submittedName>
</protein>
<evidence type="ECO:0000256" key="2">
    <source>
        <dbReference type="ARBA" id="ARBA00022723"/>
    </source>
</evidence>
<feature type="region of interest" description="Disordered" evidence="8">
    <location>
        <begin position="224"/>
        <end position="243"/>
    </location>
</feature>
<dbReference type="InterPro" id="IPR036236">
    <property type="entry name" value="Znf_C2H2_sf"/>
</dbReference>
<dbReference type="Pfam" id="PF21549">
    <property type="entry name" value="PRDM2_PR"/>
    <property type="match status" value="1"/>
</dbReference>
<accession>A0AAN9W4K8</accession>
<dbReference type="PROSITE" id="PS50280">
    <property type="entry name" value="SET"/>
    <property type="match status" value="1"/>
</dbReference>
<dbReference type="PANTHER" id="PTHR24379">
    <property type="entry name" value="KRAB AND ZINC FINGER DOMAIN-CONTAINING"/>
    <property type="match status" value="1"/>
</dbReference>
<comment type="caution">
    <text evidence="11">The sequence shown here is derived from an EMBL/GenBank/DDBJ whole genome shotgun (WGS) entry which is preliminary data.</text>
</comment>
<feature type="domain" description="C2H2-type" evidence="9">
    <location>
        <begin position="1568"/>
        <end position="1595"/>
    </location>
</feature>
<evidence type="ECO:0000256" key="8">
    <source>
        <dbReference type="SAM" id="MobiDB-lite"/>
    </source>
</evidence>
<evidence type="ECO:0000256" key="7">
    <source>
        <dbReference type="PROSITE-ProRule" id="PRU00042"/>
    </source>
</evidence>
<evidence type="ECO:0000256" key="4">
    <source>
        <dbReference type="ARBA" id="ARBA00022771"/>
    </source>
</evidence>
<dbReference type="FunFam" id="3.30.160.60:FF:000100">
    <property type="entry name" value="Zinc finger 45-like"/>
    <property type="match status" value="1"/>
</dbReference>
<reference evidence="11 12" key="1">
    <citation type="submission" date="2024-03" db="EMBL/GenBank/DDBJ databases">
        <title>The genome assembly and annotation of the cricket Gryllus longicercus Weissman &amp; Gray.</title>
        <authorList>
            <person name="Szrajer S."/>
            <person name="Gray D."/>
            <person name="Ylla G."/>
        </authorList>
    </citation>
    <scope>NUCLEOTIDE SEQUENCE [LARGE SCALE GENOMIC DNA]</scope>
    <source>
        <strain evidence="11">DAG 2021-001</strain>
        <tissue evidence="11">Whole body minus gut</tissue>
    </source>
</reference>
<dbReference type="GO" id="GO:0008276">
    <property type="term" value="F:protein methyltransferase activity"/>
    <property type="evidence" value="ECO:0007669"/>
    <property type="project" value="UniProtKB-ARBA"/>
</dbReference>
<feature type="domain" description="C2H2-type" evidence="9">
    <location>
        <begin position="1485"/>
        <end position="1512"/>
    </location>
</feature>
<proteinExistence type="predicted"/>
<keyword evidence="6" id="KW-0539">Nucleus</keyword>
<evidence type="ECO:0000256" key="1">
    <source>
        <dbReference type="ARBA" id="ARBA00004123"/>
    </source>
</evidence>
<dbReference type="Proteomes" id="UP001378592">
    <property type="component" value="Unassembled WGS sequence"/>
</dbReference>
<keyword evidence="4 7" id="KW-0863">Zinc-finger</keyword>
<dbReference type="Gene3D" id="2.170.270.10">
    <property type="entry name" value="SET domain"/>
    <property type="match status" value="1"/>
</dbReference>
<feature type="compositionally biased region" description="Basic and acidic residues" evidence="8">
    <location>
        <begin position="227"/>
        <end position="243"/>
    </location>
</feature>
<comment type="subcellular location">
    <subcellularLocation>
        <location evidence="1">Nucleus</location>
    </subcellularLocation>
</comment>
<feature type="region of interest" description="Disordered" evidence="8">
    <location>
        <begin position="1456"/>
        <end position="1477"/>
    </location>
</feature>
<evidence type="ECO:0000313" key="11">
    <source>
        <dbReference type="EMBL" id="KAK7873440.1"/>
    </source>
</evidence>
<dbReference type="InterPro" id="IPR001214">
    <property type="entry name" value="SET_dom"/>
</dbReference>
<dbReference type="Pfam" id="PF12874">
    <property type="entry name" value="zf-met"/>
    <property type="match status" value="2"/>
</dbReference>